<reference evidence="1 2" key="1">
    <citation type="submission" date="2022-12" db="EMBL/GenBank/DDBJ databases">
        <title>Chromosome-level genome of Tegillarca granosa.</title>
        <authorList>
            <person name="Kim J."/>
        </authorList>
    </citation>
    <scope>NUCLEOTIDE SEQUENCE [LARGE SCALE GENOMIC DNA]</scope>
    <source>
        <strain evidence="1">Teg-2019</strain>
        <tissue evidence="1">Adductor muscle</tissue>
    </source>
</reference>
<evidence type="ECO:0000313" key="2">
    <source>
        <dbReference type="Proteomes" id="UP001217089"/>
    </source>
</evidence>
<dbReference type="Proteomes" id="UP001217089">
    <property type="component" value="Unassembled WGS sequence"/>
</dbReference>
<organism evidence="1 2">
    <name type="scientific">Tegillarca granosa</name>
    <name type="common">Malaysian cockle</name>
    <name type="synonym">Anadara granosa</name>
    <dbReference type="NCBI Taxonomy" id="220873"/>
    <lineage>
        <taxon>Eukaryota</taxon>
        <taxon>Metazoa</taxon>
        <taxon>Spiralia</taxon>
        <taxon>Lophotrochozoa</taxon>
        <taxon>Mollusca</taxon>
        <taxon>Bivalvia</taxon>
        <taxon>Autobranchia</taxon>
        <taxon>Pteriomorphia</taxon>
        <taxon>Arcoida</taxon>
        <taxon>Arcoidea</taxon>
        <taxon>Arcidae</taxon>
        <taxon>Tegillarca</taxon>
    </lineage>
</organism>
<gene>
    <name evidence="1" type="ORF">KUTeg_004018</name>
</gene>
<evidence type="ECO:0000313" key="1">
    <source>
        <dbReference type="EMBL" id="KAJ8318927.1"/>
    </source>
</evidence>
<proteinExistence type="predicted"/>
<keyword evidence="2" id="KW-1185">Reference proteome</keyword>
<dbReference type="EMBL" id="JARBDR010000214">
    <property type="protein sequence ID" value="KAJ8318927.1"/>
    <property type="molecule type" value="Genomic_DNA"/>
</dbReference>
<comment type="caution">
    <text evidence="1">The sequence shown here is derived from an EMBL/GenBank/DDBJ whole genome shotgun (WGS) entry which is preliminary data.</text>
</comment>
<sequence>MLITYKLVDENPHYKGKGKLSKAARVKIVSAVRCAIWLRTGENNSKSAATKLKKRHSKLCTPCFWRSPIAQNFVENEEQHTETNNPYTAVEDCSTEENIPDVIEGVMNIRRDTVDLKKEESRGNCHIEDTLDALMIRDISLLLKRVAAKSSRLIGNYTTNLSEIRLKFDGGKLYNRCNRGSWHSRCYGESLRKNLGPQWSTKIWEKVTSTKAGKYFERLYHVKDRALLSTKFSQQKPEKKARRWKRKIQGVKESTLKRAKREYGPEAVEVIQEISEEKL</sequence>
<name>A0ABQ9FSJ3_TEGGR</name>
<protein>
    <submittedName>
        <fullName evidence="1">Uncharacterized protein</fullName>
    </submittedName>
</protein>
<accession>A0ABQ9FSJ3</accession>